<evidence type="ECO:0000313" key="1">
    <source>
        <dbReference type="EMBL" id="EWG09971.1"/>
    </source>
</evidence>
<dbReference type="Proteomes" id="UP000019270">
    <property type="component" value="Unassembled WGS sequence"/>
</dbReference>
<dbReference type="Gene3D" id="3.90.79.10">
    <property type="entry name" value="Nucleoside Triphosphate Pyrophosphohydrolase"/>
    <property type="match status" value="1"/>
</dbReference>
<organism evidence="1 2">
    <name type="scientific">Cytobacillus firmus DS1</name>
    <dbReference type="NCBI Taxonomy" id="1307436"/>
    <lineage>
        <taxon>Bacteria</taxon>
        <taxon>Bacillati</taxon>
        <taxon>Bacillota</taxon>
        <taxon>Bacilli</taxon>
        <taxon>Bacillales</taxon>
        <taxon>Bacillaceae</taxon>
        <taxon>Cytobacillus</taxon>
    </lineage>
</organism>
<accession>W7L2Y7</accession>
<evidence type="ECO:0000313" key="2">
    <source>
        <dbReference type="Proteomes" id="UP000019270"/>
    </source>
</evidence>
<proteinExistence type="predicted"/>
<dbReference type="InterPro" id="IPR015797">
    <property type="entry name" value="NUDIX_hydrolase-like_dom_sf"/>
</dbReference>
<reference evidence="1 2" key="2">
    <citation type="journal article" date="2016" name="Sci. Rep.">
        <title>A novel serine protease, Sep1, from Bacillus firmus DS-1 has nematicidal activity and degrades multiple intestinal-associated nematode proteins.</title>
        <authorList>
            <person name="Geng C."/>
            <person name="Nie X."/>
            <person name="Tang Z."/>
            <person name="Zhang Y."/>
            <person name="Lin J."/>
            <person name="Sun M."/>
            <person name="Peng D."/>
        </authorList>
    </citation>
    <scope>NUCLEOTIDE SEQUENCE [LARGE SCALE GENOMIC DNA]</scope>
    <source>
        <strain evidence="1 2">DS1</strain>
    </source>
</reference>
<dbReference type="EMBL" id="APVL01000012">
    <property type="protein sequence ID" value="EWG09971.1"/>
    <property type="molecule type" value="Genomic_DNA"/>
</dbReference>
<dbReference type="RefSeq" id="WP_035330993.1">
    <property type="nucleotide sequence ID" value="NZ_APVL01000012.1"/>
</dbReference>
<dbReference type="SUPFAM" id="SSF55811">
    <property type="entry name" value="Nudix"/>
    <property type="match status" value="1"/>
</dbReference>
<protein>
    <recommendedName>
        <fullName evidence="3">Nudix hydrolase domain-containing protein</fullName>
    </recommendedName>
</protein>
<gene>
    <name evidence="1" type="ORF">PBF_16369</name>
</gene>
<name>W7L2Y7_CYTFI</name>
<dbReference type="PATRIC" id="fig|1307436.3.peg.3513"/>
<comment type="caution">
    <text evidence="1">The sequence shown here is derived from an EMBL/GenBank/DDBJ whole genome shotgun (WGS) entry which is preliminary data.</text>
</comment>
<evidence type="ECO:0008006" key="3">
    <source>
        <dbReference type="Google" id="ProtNLM"/>
    </source>
</evidence>
<reference evidence="2" key="1">
    <citation type="submission" date="2013-03" db="EMBL/GenBank/DDBJ databases">
        <title>Draft genome sequence of Bacillus firmus DS1.</title>
        <authorList>
            <person name="Peng D."/>
            <person name="Zhu L."/>
            <person name="Sun M."/>
        </authorList>
    </citation>
    <scope>NUCLEOTIDE SEQUENCE [LARGE SCALE GENOMIC DNA]</scope>
    <source>
        <strain evidence="2">DS1</strain>
    </source>
</reference>
<dbReference type="AlphaFoldDB" id="W7L2Y7"/>
<sequence>MSIIQNMLLHNRNHNIIPHHIDALTIEQTDVCLSVGCLAYPVIRLSDGEFQYNYIHSDTRYQPDSYFKPFIEEKASGLSFNEEYHIRCSSISIEDDHIEMRTQWSDFSQFLGTNMMVGTYLPIREKVKDHFPISPLLANELAAIGTFIIHDGQEKYLLLTKRSSNVSTYRNCMSASVSGAMGGGEKWTDFHMETRKPDPILTIIRETKEELGLDINRSQLKLDGLCMQAIDKQPNFLVSGELPISKDEVLKKAKAAADKDEIEEDGLLFIPFELDKIMPYLIYLEYSPTSAAGVWALLENYFTQDEIKTAFQQCCKG</sequence>